<reference evidence="1 2" key="1">
    <citation type="submission" date="2007-07" db="EMBL/GenBank/DDBJ databases">
        <title>Complete sequence of Fervidobacterium nodosum Rt17-B1.</title>
        <authorList>
            <consortium name="US DOE Joint Genome Institute"/>
            <person name="Copeland A."/>
            <person name="Lucas S."/>
            <person name="Lapidus A."/>
            <person name="Barry K."/>
            <person name="Glavina del Rio T."/>
            <person name="Dalin E."/>
            <person name="Tice H."/>
            <person name="Pitluck S."/>
            <person name="Saunders E."/>
            <person name="Brettin T."/>
            <person name="Bruce D."/>
            <person name="Detter J.C."/>
            <person name="Han C."/>
            <person name="Schmutz J."/>
            <person name="Larimer F."/>
            <person name="Land M."/>
            <person name="Hauser L."/>
            <person name="Kyrpides N."/>
            <person name="Mikhailova N."/>
            <person name="Nelson K."/>
            <person name="Gogarten J.P."/>
            <person name="Noll K."/>
            <person name="Richardson P."/>
        </authorList>
    </citation>
    <scope>NUCLEOTIDE SEQUENCE [LARGE SCALE GENOMIC DNA]</scope>
    <source>
        <strain evidence="2">ATCC 35602 / DSM 5306 / Rt17-B1</strain>
    </source>
</reference>
<dbReference type="InterPro" id="IPR013420">
    <property type="entry name" value="CRISPR-assoc_prot_Cas8b/Csh1_C"/>
</dbReference>
<evidence type="ECO:0000313" key="2">
    <source>
        <dbReference type="Proteomes" id="UP000002415"/>
    </source>
</evidence>
<dbReference type="NCBIfam" id="TIGR02591">
    <property type="entry name" value="cas_Csh1"/>
    <property type="match status" value="1"/>
</dbReference>
<keyword evidence="2" id="KW-1185">Reference proteome</keyword>
<protein>
    <submittedName>
        <fullName evidence="1">CRISPR-associated protein, Csh1 family</fullName>
    </submittedName>
</protein>
<evidence type="ECO:0000313" key="1">
    <source>
        <dbReference type="EMBL" id="ABS60787.1"/>
    </source>
</evidence>
<gene>
    <name evidence="1" type="ordered locus">Fnod_0937</name>
</gene>
<dbReference type="Pfam" id="PF09484">
    <property type="entry name" value="Cas_TM1802"/>
    <property type="match status" value="1"/>
</dbReference>
<dbReference type="HOGENOM" id="CLU_027704_0_0_0"/>
<dbReference type="InterPro" id="IPR013389">
    <property type="entry name" value="CRISPR-assoc_prot_Cas8b"/>
</dbReference>
<dbReference type="OrthoDB" id="1064164at2"/>
<organism evidence="1 2">
    <name type="scientific">Fervidobacterium nodosum (strain ATCC 35602 / DSM 5306 / Rt17-B1)</name>
    <dbReference type="NCBI Taxonomy" id="381764"/>
    <lineage>
        <taxon>Bacteria</taxon>
        <taxon>Thermotogati</taxon>
        <taxon>Thermotogota</taxon>
        <taxon>Thermotogae</taxon>
        <taxon>Thermotogales</taxon>
        <taxon>Fervidobacteriaceae</taxon>
        <taxon>Fervidobacterium</taxon>
    </lineage>
</organism>
<name>A7HLK4_FERNB</name>
<dbReference type="NCBIfam" id="TIGR02556">
    <property type="entry name" value="cas_TM1802"/>
    <property type="match status" value="1"/>
</dbReference>
<dbReference type="KEGG" id="fno:Fnod_0937"/>
<accession>A7HLK4</accession>
<dbReference type="Proteomes" id="UP000002415">
    <property type="component" value="Chromosome"/>
</dbReference>
<dbReference type="CDD" id="cd09730">
    <property type="entry name" value="Cas8a1_I-A"/>
    <property type="match status" value="1"/>
</dbReference>
<dbReference type="EMBL" id="CP000771">
    <property type="protein sequence ID" value="ABS60787.1"/>
    <property type="molecule type" value="Genomic_DNA"/>
</dbReference>
<dbReference type="AlphaFoldDB" id="A7HLK4"/>
<sequence length="637" mass="74290">MLEGIVQIGRALLENKSLIDSLIKELPAKDKKGNLYHVLKLKFSKENLELDVSEEIDSDTARKYLYIGTADGPNAPQWYAANNKITYFLSETLFNLTNIDFGEPLNQKLKHIFEKFYVDLGPGIKSKYRYALNLYYLDPNVDVRKLYEEYSKQNQGNDKGFLKVLEKQFEKILFENYEAKLNEFGLFVIYIDGEPLSKYEEYRRKVLEYKSSGEKSETSSKKEKSKDLRCNICGSTENLTDDLKKMKIKYYTNDKITFASELDPNKFYKNMVICQNCLNAILAAETYLDNKLKTKLGDLSLYIFPHFIYGEPLNESELDLVVDKIINSYNIVKNLKGVQEFEEKILGITDENRYFLVNFLFFKKSQQATKIRRFIKDVPPSIFDRIAEASKCAREIVKKAIQMNYETYIDLQKIYYLIPVKVSAGEVTEYKYILDFYESLLTFKPIEKETLIGKFIEATKVIYLQKNGYNINKDSLEFYILNANMLVKFLEKMGNLKEGNTLDTSKLNVREDIKNYISTMGYDEQQSAMFLLGILIGEIGNSQYKKYNSDKKPILNKLNFNGIDKSKIIKIANEVYAKLEQEKIRKYHETTYAEMKRLLDENLKNWKLNKNENLFYILSGYSYATLKTIMKGETENG</sequence>
<proteinExistence type="predicted"/>
<dbReference type="eggNOG" id="ENOG502Z952">
    <property type="taxonomic scope" value="Bacteria"/>
</dbReference>
<reference evidence="1 2" key="2">
    <citation type="journal article" date="2009" name="Proc. Natl. Acad. Sci. U.S.A.">
        <title>On the chimeric nature, thermophilic origin, and phylogenetic placement of the Thermotogales.</title>
        <authorList>
            <person name="Zhaxybayeva O."/>
            <person name="Swithers K.S."/>
            <person name="Lapierre P."/>
            <person name="Fournier G.P."/>
            <person name="Bickhart D.M."/>
            <person name="DeBoy R.T."/>
            <person name="Nelson K.E."/>
            <person name="Nesbo C.L."/>
            <person name="Doolittle W.F."/>
            <person name="Gogarten J.P."/>
            <person name="Noll K.M."/>
        </authorList>
    </citation>
    <scope>NUCLEOTIDE SEQUENCE [LARGE SCALE GENOMIC DNA]</scope>
    <source>
        <strain evidence="2">ATCC 35602 / DSM 5306 / Rt17-B1</strain>
    </source>
</reference>
<dbReference type="STRING" id="381764.Fnod_0937"/>